<dbReference type="AlphaFoldDB" id="A0A820GTJ7"/>
<name>A0A820GTJ7_9BILA</name>
<dbReference type="Proteomes" id="UP000663823">
    <property type="component" value="Unassembled WGS sequence"/>
</dbReference>
<dbReference type="InterPro" id="IPR036397">
    <property type="entry name" value="RNaseH_sf"/>
</dbReference>
<evidence type="ECO:0008006" key="3">
    <source>
        <dbReference type="Google" id="ProtNLM"/>
    </source>
</evidence>
<sequence length="121" mass="13777">STGPVLIHSVKCGQTIDHQYYINNCLRPIIDEIKSQQPSLGIQSIKLHPDKGKSHIHEDVVSYLQSEDVIIMPPPSNSPDLAPCYFWLFDLIKQNLGDQDDSESLHEAVIKFMKSLKKEEY</sequence>
<comment type="caution">
    <text evidence="1">The sequence shown here is derived from an EMBL/GenBank/DDBJ whole genome shotgun (WGS) entry which is preliminary data.</text>
</comment>
<gene>
    <name evidence="1" type="ORF">OTI717_LOCUS41470</name>
</gene>
<evidence type="ECO:0000313" key="2">
    <source>
        <dbReference type="Proteomes" id="UP000663823"/>
    </source>
</evidence>
<protein>
    <recommendedName>
        <fullName evidence="3">Transposase</fullName>
    </recommendedName>
</protein>
<dbReference type="Gene3D" id="3.30.420.10">
    <property type="entry name" value="Ribonuclease H-like superfamily/Ribonuclease H"/>
    <property type="match status" value="1"/>
</dbReference>
<evidence type="ECO:0000313" key="1">
    <source>
        <dbReference type="EMBL" id="CAF4282692.1"/>
    </source>
</evidence>
<proteinExistence type="predicted"/>
<dbReference type="GO" id="GO:0003676">
    <property type="term" value="F:nucleic acid binding"/>
    <property type="evidence" value="ECO:0007669"/>
    <property type="project" value="InterPro"/>
</dbReference>
<dbReference type="EMBL" id="CAJOAX010041450">
    <property type="protein sequence ID" value="CAF4282692.1"/>
    <property type="molecule type" value="Genomic_DNA"/>
</dbReference>
<feature type="non-terminal residue" evidence="1">
    <location>
        <position position="1"/>
    </location>
</feature>
<accession>A0A820GTJ7</accession>
<organism evidence="1 2">
    <name type="scientific">Rotaria sordida</name>
    <dbReference type="NCBI Taxonomy" id="392033"/>
    <lineage>
        <taxon>Eukaryota</taxon>
        <taxon>Metazoa</taxon>
        <taxon>Spiralia</taxon>
        <taxon>Gnathifera</taxon>
        <taxon>Rotifera</taxon>
        <taxon>Eurotatoria</taxon>
        <taxon>Bdelloidea</taxon>
        <taxon>Philodinida</taxon>
        <taxon>Philodinidae</taxon>
        <taxon>Rotaria</taxon>
    </lineage>
</organism>
<reference evidence="1" key="1">
    <citation type="submission" date="2021-02" db="EMBL/GenBank/DDBJ databases">
        <authorList>
            <person name="Nowell W R."/>
        </authorList>
    </citation>
    <scope>NUCLEOTIDE SEQUENCE</scope>
</reference>